<reference evidence="1 2" key="1">
    <citation type="journal article" date="2010" name="Stand. Genomic Sci.">
        <title>Complete genome sequence of Haloterrigena turkmenica type strain (4k).</title>
        <authorList>
            <person name="Saunders E."/>
            <person name="Tindall B.J."/>
            <person name="Fahnrich R."/>
            <person name="Lapidus A."/>
            <person name="Copeland A."/>
            <person name="Del Rio T.G."/>
            <person name="Lucas S."/>
            <person name="Chen F."/>
            <person name="Tice H."/>
            <person name="Cheng J.F."/>
            <person name="Han C."/>
            <person name="Detter J.C."/>
            <person name="Bruce D."/>
            <person name="Goodwin L."/>
            <person name="Chain P."/>
            <person name="Pitluck S."/>
            <person name="Pati A."/>
            <person name="Ivanova N."/>
            <person name="Mavromatis K."/>
            <person name="Chen A."/>
            <person name="Palaniappan K."/>
            <person name="Land M."/>
            <person name="Hauser L."/>
            <person name="Chang Y.J."/>
            <person name="Jeffries C.D."/>
            <person name="Brettin T."/>
            <person name="Rohde M."/>
            <person name="Goker M."/>
            <person name="Bristow J."/>
            <person name="Eisen J.A."/>
            <person name="Markowitz V."/>
            <person name="Hugenholtz P."/>
            <person name="Klenk H.P."/>
            <person name="Kyrpides N.C."/>
        </authorList>
    </citation>
    <scope>NUCLEOTIDE SEQUENCE [LARGE SCALE GENOMIC DNA]</scope>
    <source>
        <strain evidence="2">ATCC 51198 / DSM 5511 / JCM 9101 / NCIMB 13204 / VKM B-1734 / 4k</strain>
    </source>
</reference>
<proteinExistence type="predicted"/>
<name>D2RWG9_HALTV</name>
<accession>D2RWG9</accession>
<gene>
    <name evidence="1" type="ordered locus">Htur_0661</name>
</gene>
<sequence length="71" mass="8085">MCCHSIAKHMSTYRSPFEQLKAKFDSDPKCPACGYVDTEGGWRVQTTGSRVTYQFVCPTCDAIETREMRLD</sequence>
<evidence type="ECO:0008006" key="3">
    <source>
        <dbReference type="Google" id="ProtNLM"/>
    </source>
</evidence>
<protein>
    <recommendedName>
        <fullName evidence="3">Small CPxCG-related zinc finger protein</fullName>
    </recommendedName>
</protein>
<dbReference type="AlphaFoldDB" id="D2RWG9"/>
<dbReference type="eggNOG" id="arCOG08114">
    <property type="taxonomic scope" value="Archaea"/>
</dbReference>
<organism evidence="1 2">
    <name type="scientific">Haloterrigena turkmenica (strain ATCC 51198 / DSM 5511 / JCM 9101 / NCIMB 13204 / VKM B-1734 / 4k)</name>
    <name type="common">Halococcus turkmenicus</name>
    <dbReference type="NCBI Taxonomy" id="543526"/>
    <lineage>
        <taxon>Archaea</taxon>
        <taxon>Methanobacteriati</taxon>
        <taxon>Methanobacteriota</taxon>
        <taxon>Stenosarchaea group</taxon>
        <taxon>Halobacteria</taxon>
        <taxon>Halobacteriales</taxon>
        <taxon>Natrialbaceae</taxon>
        <taxon>Haloterrigena</taxon>
    </lineage>
</organism>
<dbReference type="InterPro" id="IPR049696">
    <property type="entry name" value="HVO_0649-like"/>
</dbReference>
<evidence type="ECO:0000313" key="2">
    <source>
        <dbReference type="Proteomes" id="UP000001903"/>
    </source>
</evidence>
<keyword evidence="2" id="KW-1185">Reference proteome</keyword>
<evidence type="ECO:0000313" key="1">
    <source>
        <dbReference type="EMBL" id="ADB59558.1"/>
    </source>
</evidence>
<dbReference type="HOGENOM" id="CLU_198698_1_0_2"/>
<dbReference type="KEGG" id="htu:Htur_0661"/>
<dbReference type="NCBIfam" id="NF041911">
    <property type="entry name" value="HVO_0649"/>
    <property type="match status" value="1"/>
</dbReference>
<dbReference type="Proteomes" id="UP000001903">
    <property type="component" value="Chromosome"/>
</dbReference>
<dbReference type="STRING" id="543526.Htur_0661"/>
<dbReference type="EMBL" id="CP001860">
    <property type="protein sequence ID" value="ADB59558.1"/>
    <property type="molecule type" value="Genomic_DNA"/>
</dbReference>